<evidence type="ECO:0000313" key="1">
    <source>
        <dbReference type="EMBL" id="PXF60021.1"/>
    </source>
</evidence>
<comment type="caution">
    <text evidence="1">The sequence shown here is derived from an EMBL/GenBank/DDBJ whole genome shotgun (WGS) entry which is preliminary data.</text>
</comment>
<proteinExistence type="predicted"/>
<evidence type="ECO:0000313" key="2">
    <source>
        <dbReference type="Proteomes" id="UP000248329"/>
    </source>
</evidence>
<sequence length="1423" mass="152976">MKQTTLHHIIHILLFIAVLAAASGCIETDHKQPDSSTPIELIPCGEGVTGEGADYLILAPKMLFVGSESSISMSAFGDAHEPVERCVRYTLSDRDNNSIPLVRASTGKSGHSVARFETPEVEEGTYSLIAEPVGTGEEYTATVRISKSNPIFIETDKPIYKPGQTVHGRILLLNNNLKPVEDSVKLEIADASGIKVFRETLETNGFGVAAFDLPLSAEPNLGTWKIKAEAGESKSVVDIEVERYVLPKFEVETATREDWFLVSDRITGTVSANYFFGKPVDGSVEIEAVRYTGTWETYATYSAILESGSAEFELPAVGWIAGTYGAGGQGSLMLNISVMDTGNHTETTTELLKIVESDTILQLIPESSTVKPGLSFEVLIVTEDPDGNAIETDVSVSATFHQDQGGYTETMRDDTVSTKNGIAILSYTTPNNCTGAYIEATCRDTSGAGDVVRQSVNLDAAYSPGANFIHIAQTSDGVPNLGDTMTFAVHSTNPGTVFYDIFANGRTVYSGTSERSEIAVGVTPQMSPSAKIVAYMINPDSEVSADVLPFEVRFETSVDLTSEFGSDTIAPGDDVRVNFDARARSMIGVAIVDESVYALSAGRLNLKQVFDELEKRFMEPQIEIHPEYGGYYERRLVGTYDILDDAGMQVLASPSFEIPKTPVPEVLGMLKGVGGRNMAAMDMAVVEVAEEEVMHAPSAIATPAPTSEADGELATVERVRQFFPETWLWMPNLLTDADGRAQIDLTAPDSITTWQLHAVSSSGEGIGISEDSLTVFQDFFLDPDLPYAVTRGEVFPVRVQVYNYLDTQQDVKLTLSTGDWFETIGNEVVTVPVGANSVRDISFTITPTKIGAHTIEIAAQTKATADAVRKEIIVEAEGTKQEIVENGNLGAGTGSITLDATLPPGIVDDSGVVMVSFTPSIVAQTINGLDSLINMPFGCGEQNMIMFAPDVEVLRYLKATDQTNPEVRAKAELFIITGYQRQLTFRHNDGSFSAFGEGGREGGSLWLTAFVLDSFAGARNVTSIDDSVLAEASDWICAHQSDDGSWDSVGFVCHQEMIGGMEGRYALTGFVAIALADYGGADPAVLEEAQAYLEANLEEQTDPYPLAIASVALLKLESQYADTALEKLITLKHEDENGVYWGSDTDVVRDSDSGPHPFKYGHPPSSRNVEITSYAALALIDAKHPLANDVVKWISTQRNSLGGFSSTQDTVMALKALMTAAATQGRDIDATVTISADGSTVKEIGIDATNFDVLQTVLVPEGTREVELALAGTGEVGYQLVKRFNVILPEVAPVSDLQLNVTYNATNVAVDDVITVRTRVTYTGAADATGMMIVDVAVPTGFTPVVASLDALVADGTITRYEIAGRKVIVYVLDLPRGAELSFEMKMRALFPVKAIVPDSRAYSYYEPEVCAGAKGGELVVGA</sequence>
<dbReference type="EMBL" id="PQXF01000020">
    <property type="protein sequence ID" value="PXF60021.1"/>
    <property type="molecule type" value="Genomic_DNA"/>
</dbReference>
<dbReference type="Proteomes" id="UP000248329">
    <property type="component" value="Unassembled WGS sequence"/>
</dbReference>
<name>A0AC61L1U2_9EURY</name>
<accession>A0AC61L1U2</accession>
<organism evidence="1 2">
    <name type="scientific">Candidatus Methanogaster sp</name>
    <dbReference type="NCBI Taxonomy" id="3386292"/>
    <lineage>
        <taxon>Archaea</taxon>
        <taxon>Methanobacteriati</taxon>
        <taxon>Methanobacteriota</taxon>
        <taxon>Stenosarchaea group</taxon>
        <taxon>Methanomicrobia</taxon>
        <taxon>Methanosarcinales</taxon>
        <taxon>ANME-2 cluster</taxon>
        <taxon>Candidatus Methanogasteraceae</taxon>
        <taxon>Candidatus Methanogaster</taxon>
    </lineage>
</organism>
<reference evidence="1" key="1">
    <citation type="submission" date="2018-01" db="EMBL/GenBank/DDBJ databases">
        <authorList>
            <person name="Krukenberg V."/>
        </authorList>
    </citation>
    <scope>NUCLEOTIDE SEQUENCE</scope>
    <source>
        <strain evidence="1">E20ANME2</strain>
    </source>
</reference>
<protein>
    <submittedName>
        <fullName evidence="1">Alpha-2-macroglobulin</fullName>
    </submittedName>
</protein>
<gene>
    <name evidence="1" type="ORF">C4B59_10370</name>
</gene>